<evidence type="ECO:0000313" key="2">
    <source>
        <dbReference type="Proteomes" id="UP000237105"/>
    </source>
</evidence>
<organism evidence="1 2">
    <name type="scientific">Parasponia andersonii</name>
    <name type="common">Sponia andersonii</name>
    <dbReference type="NCBI Taxonomy" id="3476"/>
    <lineage>
        <taxon>Eukaryota</taxon>
        <taxon>Viridiplantae</taxon>
        <taxon>Streptophyta</taxon>
        <taxon>Embryophyta</taxon>
        <taxon>Tracheophyta</taxon>
        <taxon>Spermatophyta</taxon>
        <taxon>Magnoliopsida</taxon>
        <taxon>eudicotyledons</taxon>
        <taxon>Gunneridae</taxon>
        <taxon>Pentapetalae</taxon>
        <taxon>rosids</taxon>
        <taxon>fabids</taxon>
        <taxon>Rosales</taxon>
        <taxon>Cannabaceae</taxon>
        <taxon>Parasponia</taxon>
    </lineage>
</organism>
<dbReference type="InterPro" id="IPR011990">
    <property type="entry name" value="TPR-like_helical_dom_sf"/>
</dbReference>
<dbReference type="STRING" id="3476.A0A2P5BQF5"/>
<sequence length="86" mass="9872">MAKRVYSDLHSKGYKPNIKIYQTMIHYLCKEGDYLIPCAKTACKRIGFRMCILYIPCLNLKKNGQLGKAKAIITMAQRRKPHPKSA</sequence>
<comment type="caution">
    <text evidence="1">The sequence shown here is derived from an EMBL/GenBank/DDBJ whole genome shotgun (WGS) entry which is preliminary data.</text>
</comment>
<dbReference type="EMBL" id="JXTB01000239">
    <property type="protein sequence ID" value="PON50954.1"/>
    <property type="molecule type" value="Genomic_DNA"/>
</dbReference>
<accession>A0A2P5BQF5</accession>
<dbReference type="AlphaFoldDB" id="A0A2P5BQF5"/>
<proteinExistence type="predicted"/>
<dbReference type="OrthoDB" id="185373at2759"/>
<gene>
    <name evidence="1" type="ORF">PanWU01x14_219650</name>
</gene>
<protein>
    <submittedName>
        <fullName evidence="1">Uncharacterized protein</fullName>
    </submittedName>
</protein>
<name>A0A2P5BQF5_PARAD</name>
<dbReference type="Gene3D" id="1.25.40.10">
    <property type="entry name" value="Tetratricopeptide repeat domain"/>
    <property type="match status" value="1"/>
</dbReference>
<reference evidence="2" key="1">
    <citation type="submission" date="2016-06" db="EMBL/GenBank/DDBJ databases">
        <title>Parallel loss of symbiosis genes in relatives of nitrogen-fixing non-legume Parasponia.</title>
        <authorList>
            <person name="Van Velzen R."/>
            <person name="Holmer R."/>
            <person name="Bu F."/>
            <person name="Rutten L."/>
            <person name="Van Zeijl A."/>
            <person name="Liu W."/>
            <person name="Santuari L."/>
            <person name="Cao Q."/>
            <person name="Sharma T."/>
            <person name="Shen D."/>
            <person name="Roswanjaya Y."/>
            <person name="Wardhani T."/>
            <person name="Kalhor M.S."/>
            <person name="Jansen J."/>
            <person name="Van den Hoogen J."/>
            <person name="Gungor B."/>
            <person name="Hartog M."/>
            <person name="Hontelez J."/>
            <person name="Verver J."/>
            <person name="Yang W.-C."/>
            <person name="Schijlen E."/>
            <person name="Repin R."/>
            <person name="Schilthuizen M."/>
            <person name="Schranz E."/>
            <person name="Heidstra R."/>
            <person name="Miyata K."/>
            <person name="Fedorova E."/>
            <person name="Kohlen W."/>
            <person name="Bisseling T."/>
            <person name="Smit S."/>
            <person name="Geurts R."/>
        </authorList>
    </citation>
    <scope>NUCLEOTIDE SEQUENCE [LARGE SCALE GENOMIC DNA]</scope>
    <source>
        <strain evidence="2">cv. WU1-14</strain>
    </source>
</reference>
<evidence type="ECO:0000313" key="1">
    <source>
        <dbReference type="EMBL" id="PON50954.1"/>
    </source>
</evidence>
<keyword evidence="2" id="KW-1185">Reference proteome</keyword>
<dbReference type="Proteomes" id="UP000237105">
    <property type="component" value="Unassembled WGS sequence"/>
</dbReference>